<dbReference type="GO" id="GO:0010073">
    <property type="term" value="P:meristem maintenance"/>
    <property type="evidence" value="ECO:0007669"/>
    <property type="project" value="InterPro"/>
</dbReference>
<reference evidence="1 2" key="1">
    <citation type="submission" date="2024-01" db="EMBL/GenBank/DDBJ databases">
        <title>A telomere-to-telomere, gap-free genome of sweet tea (Lithocarpus litseifolius).</title>
        <authorList>
            <person name="Zhou J."/>
        </authorList>
    </citation>
    <scope>NUCLEOTIDE SEQUENCE [LARGE SCALE GENOMIC DNA]</scope>
    <source>
        <strain evidence="1">Zhou-2022a</strain>
        <tissue evidence="1">Leaf</tissue>
    </source>
</reference>
<evidence type="ECO:0000313" key="2">
    <source>
        <dbReference type="Proteomes" id="UP001459277"/>
    </source>
</evidence>
<dbReference type="PANTHER" id="PTHR46033:SF8">
    <property type="entry name" value="PROTEIN MAINTENANCE OF MERISTEMS-LIKE"/>
    <property type="match status" value="1"/>
</dbReference>
<dbReference type="PANTHER" id="PTHR46033">
    <property type="entry name" value="PROTEIN MAIN-LIKE 2"/>
    <property type="match status" value="1"/>
</dbReference>
<evidence type="ECO:0000313" key="1">
    <source>
        <dbReference type="EMBL" id="KAK9993466.1"/>
    </source>
</evidence>
<accession>A0AAW2C5I2</accession>
<name>A0AAW2C5I2_9ROSI</name>
<comment type="caution">
    <text evidence="1">The sequence shown here is derived from an EMBL/GenBank/DDBJ whole genome shotgun (WGS) entry which is preliminary data.</text>
</comment>
<dbReference type="EMBL" id="JAZDWU010000008">
    <property type="protein sequence ID" value="KAK9993466.1"/>
    <property type="molecule type" value="Genomic_DNA"/>
</dbReference>
<organism evidence="1 2">
    <name type="scientific">Lithocarpus litseifolius</name>
    <dbReference type="NCBI Taxonomy" id="425828"/>
    <lineage>
        <taxon>Eukaryota</taxon>
        <taxon>Viridiplantae</taxon>
        <taxon>Streptophyta</taxon>
        <taxon>Embryophyta</taxon>
        <taxon>Tracheophyta</taxon>
        <taxon>Spermatophyta</taxon>
        <taxon>Magnoliopsida</taxon>
        <taxon>eudicotyledons</taxon>
        <taxon>Gunneridae</taxon>
        <taxon>Pentapetalae</taxon>
        <taxon>rosids</taxon>
        <taxon>fabids</taxon>
        <taxon>Fagales</taxon>
        <taxon>Fagaceae</taxon>
        <taxon>Lithocarpus</taxon>
    </lineage>
</organism>
<protein>
    <submittedName>
        <fullName evidence="1">Uncharacterized protein</fullName>
    </submittedName>
</protein>
<gene>
    <name evidence="1" type="ORF">SO802_023169</name>
</gene>
<dbReference type="Proteomes" id="UP001459277">
    <property type="component" value="Unassembled WGS sequence"/>
</dbReference>
<sequence length="146" mass="16396">MDANRAFVFSCIPKVGLDPRVAVYITDVELGGLLSVPDIDLDYALIIVLVERWRPETAPEDALEYLPHAMLCRTRLKLCWLETMCNDPLLAGATGLQVQQYARYYILEMLGGMVSMDKSSNQISVMYLQFLNPISNGKKYSWGSVA</sequence>
<dbReference type="AlphaFoldDB" id="A0AAW2C5I2"/>
<dbReference type="InterPro" id="IPR044824">
    <property type="entry name" value="MAIN-like"/>
</dbReference>
<proteinExistence type="predicted"/>
<keyword evidence="2" id="KW-1185">Reference proteome</keyword>